<accession>A0AAN4TLS5</accession>
<dbReference type="AlphaFoldDB" id="A0AAN4TLS5"/>
<comment type="caution">
    <text evidence="1">The sequence shown here is derived from an EMBL/GenBank/DDBJ whole genome shotgun (WGS) entry which is preliminary data.</text>
</comment>
<proteinExistence type="predicted"/>
<organism evidence="1 2">
    <name type="scientific">Pseudomonas syringae pv. actinidiae</name>
    <dbReference type="NCBI Taxonomy" id="103796"/>
    <lineage>
        <taxon>Bacteria</taxon>
        <taxon>Pseudomonadati</taxon>
        <taxon>Pseudomonadota</taxon>
        <taxon>Gammaproteobacteria</taxon>
        <taxon>Pseudomonadales</taxon>
        <taxon>Pseudomonadaceae</taxon>
        <taxon>Pseudomonas</taxon>
        <taxon>Pseudomonas syringae</taxon>
    </lineage>
</organism>
<evidence type="ECO:0000313" key="1">
    <source>
        <dbReference type="EMBL" id="GBH17477.1"/>
    </source>
</evidence>
<sequence>MTSMAGREWEARRADSWPESIPAKSLCATGMAAALLDAENEKARSRSESGTGLKIQTQFDLNPNGSSDLMGRRMTPGLLPFALQRLQRVFHERAISGGLLANITLTATEHLQRSAHLRVSVTEVTFLSEGRHGVDMNFTRIGNPYNVVVQRILARSKQTSQFSNSRLFIDIHVDAPSLVGCSIIDTSSSHARRLFTQHD</sequence>
<reference evidence="1 2" key="1">
    <citation type="submission" date="2018-04" db="EMBL/GenBank/DDBJ databases">
        <title>Draft genome sequence of Pseudomonas syringae pv. actinidiae biovar 3 strains isolated from kiwifruit in Kagawa prefecture.</title>
        <authorList>
            <person name="Tabuchi M."/>
            <person name="Saito M."/>
            <person name="Fujiwara S."/>
            <person name="Sasa N."/>
            <person name="Akimitsu K."/>
            <person name="Gomi K."/>
            <person name="Konishi-Sugita S."/>
            <person name="Hamano K."/>
            <person name="Kataoka I."/>
        </authorList>
    </citation>
    <scope>NUCLEOTIDE SEQUENCE [LARGE SCALE GENOMIC DNA]</scope>
    <source>
        <strain evidence="1 2">MAFF212211</strain>
    </source>
</reference>
<name>A0AAN4TLS5_PSESF</name>
<dbReference type="Proteomes" id="UP000248291">
    <property type="component" value="Unassembled WGS sequence"/>
</dbReference>
<dbReference type="EMBL" id="BGKA01000110">
    <property type="protein sequence ID" value="GBH17477.1"/>
    <property type="molecule type" value="Genomic_DNA"/>
</dbReference>
<evidence type="ECO:0000313" key="2">
    <source>
        <dbReference type="Proteomes" id="UP000248291"/>
    </source>
</evidence>
<gene>
    <name evidence="1" type="ORF">KPSA3_03445</name>
</gene>
<protein>
    <submittedName>
        <fullName evidence="1">Uncharacterized conserved protein</fullName>
    </submittedName>
</protein>